<dbReference type="InterPro" id="IPR017587">
    <property type="entry name" value="YqeC"/>
</dbReference>
<dbReference type="InterPro" id="IPR027417">
    <property type="entry name" value="P-loop_NTPase"/>
</dbReference>
<dbReference type="AlphaFoldDB" id="A0A6S6R2U3"/>
<name>A0A6S6R2U3_9FIRM</name>
<gene>
    <name evidence="1" type="ORF">acsn021_14140</name>
</gene>
<evidence type="ECO:0000313" key="2">
    <source>
        <dbReference type="Proteomes" id="UP000515561"/>
    </source>
</evidence>
<reference evidence="1 2" key="1">
    <citation type="journal article" date="2016" name="Int. J. Syst. Evol. Microbiol.">
        <title>Descriptions of Anaerotaenia torta gen. nov., sp. nov. and Anaerocolumna cellulosilytica gen. nov., sp. nov. isolated from a methanogenic reactor of cattle waste.</title>
        <authorList>
            <person name="Uek A."/>
            <person name="Ohtaki Y."/>
            <person name="Kaku N."/>
            <person name="Ueki K."/>
        </authorList>
    </citation>
    <scope>NUCLEOTIDE SEQUENCE [LARGE SCALE GENOMIC DNA]</scope>
    <source>
        <strain evidence="1 2">SN021</strain>
    </source>
</reference>
<sequence length="236" mass="25437">MQLTEALNLVPDGKGTMISFVGGGGKTSSLFALAYELAGAGKKVLVTTTTAMYNPVGACHPNITILGEYITTEGKLKGITKERTDEIYKLNSYDYILAEADGSRGRPIKAPAEHEPVIPRNTGILIGVIGMDAFGKELSAAYVHRPEILSELTGAGLWDRVNEEVIVKLVSHPLGLFKACPLGADKILLLNKILEDGTKDAARKIGYKVLEACYSIDRVILGAVQEEEPVKEIVLR</sequence>
<protein>
    <submittedName>
        <fullName evidence="1">Uncharacterized protein</fullName>
    </submittedName>
</protein>
<dbReference type="KEGG" id="acel:acsn021_14140"/>
<accession>A0A6S6R2U3</accession>
<organism evidence="1 2">
    <name type="scientific">Anaerocolumna cellulosilytica</name>
    <dbReference type="NCBI Taxonomy" id="433286"/>
    <lineage>
        <taxon>Bacteria</taxon>
        <taxon>Bacillati</taxon>
        <taxon>Bacillota</taxon>
        <taxon>Clostridia</taxon>
        <taxon>Lachnospirales</taxon>
        <taxon>Lachnospiraceae</taxon>
        <taxon>Anaerocolumna</taxon>
    </lineage>
</organism>
<evidence type="ECO:0000313" key="1">
    <source>
        <dbReference type="EMBL" id="BCJ93845.1"/>
    </source>
</evidence>
<proteinExistence type="predicted"/>
<dbReference type="RefSeq" id="WP_184092512.1">
    <property type="nucleotide sequence ID" value="NZ_AP023367.1"/>
</dbReference>
<dbReference type="EMBL" id="AP023367">
    <property type="protein sequence ID" value="BCJ93845.1"/>
    <property type="molecule type" value="Genomic_DNA"/>
</dbReference>
<dbReference type="NCBIfam" id="TIGR03172">
    <property type="entry name" value="selenium cofactor biosynthesis protein YqeC"/>
    <property type="match status" value="1"/>
</dbReference>
<keyword evidence="2" id="KW-1185">Reference proteome</keyword>
<dbReference type="Pfam" id="PF19842">
    <property type="entry name" value="YqeC"/>
    <property type="match status" value="1"/>
</dbReference>
<dbReference type="Proteomes" id="UP000515561">
    <property type="component" value="Chromosome"/>
</dbReference>
<dbReference type="SUPFAM" id="SSF52540">
    <property type="entry name" value="P-loop containing nucleoside triphosphate hydrolases"/>
    <property type="match status" value="1"/>
</dbReference>